<dbReference type="InterPro" id="IPR051311">
    <property type="entry name" value="DedA_domain"/>
</dbReference>
<gene>
    <name evidence="2" type="ORF">A6A20_09060</name>
</gene>
<feature type="transmembrane region" description="Helical" evidence="1">
    <location>
        <begin position="20"/>
        <end position="47"/>
    </location>
</feature>
<reference evidence="2" key="1">
    <citation type="submission" date="2016-03" db="EMBL/GenBank/DDBJ databases">
        <title>Co-evolution between Pasteurellaceae and their hosts.</title>
        <authorList>
            <person name="Hansen M.J."/>
            <person name="Bojesen A.M."/>
            <person name="Planet P."/>
        </authorList>
    </citation>
    <scope>NUCLEOTIDE SEQUENCE</scope>
    <source>
        <strain evidence="2">146/S8/89</strain>
    </source>
</reference>
<dbReference type="AlphaFoldDB" id="A0A9X4SL45"/>
<feature type="transmembrane region" description="Helical" evidence="1">
    <location>
        <begin position="106"/>
        <end position="127"/>
    </location>
</feature>
<dbReference type="PANTHER" id="PTHR42709">
    <property type="entry name" value="ALKALINE PHOSPHATASE LIKE PROTEIN"/>
    <property type="match status" value="1"/>
</dbReference>
<evidence type="ECO:0000313" key="2">
    <source>
        <dbReference type="EMBL" id="MDG6895769.1"/>
    </source>
</evidence>
<feature type="transmembrane region" description="Helical" evidence="1">
    <location>
        <begin position="134"/>
        <end position="156"/>
    </location>
</feature>
<organism evidence="2 3">
    <name type="scientific">Volucribacter amazonae</name>
    <dbReference type="NCBI Taxonomy" id="256731"/>
    <lineage>
        <taxon>Bacteria</taxon>
        <taxon>Pseudomonadati</taxon>
        <taxon>Pseudomonadota</taxon>
        <taxon>Gammaproteobacteria</taxon>
        <taxon>Pasteurellales</taxon>
        <taxon>Pasteurellaceae</taxon>
        <taxon>Volucribacter</taxon>
    </lineage>
</organism>
<dbReference type="RefSeq" id="WP_279573139.1">
    <property type="nucleotide sequence ID" value="NZ_LWID01000001.1"/>
</dbReference>
<dbReference type="EMBL" id="LWID01000001">
    <property type="protein sequence ID" value="MDG6895769.1"/>
    <property type="molecule type" value="Genomic_DNA"/>
</dbReference>
<evidence type="ECO:0008006" key="4">
    <source>
        <dbReference type="Google" id="ProtNLM"/>
    </source>
</evidence>
<keyword evidence="3" id="KW-1185">Reference proteome</keyword>
<proteinExistence type="predicted"/>
<keyword evidence="1" id="KW-0472">Membrane</keyword>
<name>A0A9X4SL45_9PAST</name>
<dbReference type="PANTHER" id="PTHR42709:SF4">
    <property type="entry name" value="INNER MEMBRANE PROTEIN YQAA"/>
    <property type="match status" value="1"/>
</dbReference>
<keyword evidence="1" id="KW-1133">Transmembrane helix</keyword>
<dbReference type="Proteomes" id="UP001155500">
    <property type="component" value="Unassembled WGS sequence"/>
</dbReference>
<sequence length="157" mass="17633">MLDWFFSSQFWLELLLKYGLWVMFLSALLSATLLPGNSEIIFVTLAINHFSVATNTMAIGQLLLVATLGNSLGSLSTYWLGRLLPQPYFATKQTKSVWAIQQVQRFGVWALLFSWLPVVGDVLCAVAGWLRLNALWTGCCIVLAKALRYVFLLLMLL</sequence>
<evidence type="ECO:0000256" key="1">
    <source>
        <dbReference type="SAM" id="Phobius"/>
    </source>
</evidence>
<evidence type="ECO:0000313" key="3">
    <source>
        <dbReference type="Proteomes" id="UP001155500"/>
    </source>
</evidence>
<protein>
    <recommendedName>
        <fullName evidence="4">Membrane protein YqaA with SNARE-associated domain</fullName>
    </recommendedName>
</protein>
<keyword evidence="1" id="KW-0812">Transmembrane</keyword>
<comment type="caution">
    <text evidence="2">The sequence shown here is derived from an EMBL/GenBank/DDBJ whole genome shotgun (WGS) entry which is preliminary data.</text>
</comment>
<feature type="transmembrane region" description="Helical" evidence="1">
    <location>
        <begin position="59"/>
        <end position="80"/>
    </location>
</feature>
<accession>A0A9X4SL45</accession>